<organism evidence="1 2">
    <name type="scientific">Laetiporus sulphureus 93-53</name>
    <dbReference type="NCBI Taxonomy" id="1314785"/>
    <lineage>
        <taxon>Eukaryota</taxon>
        <taxon>Fungi</taxon>
        <taxon>Dikarya</taxon>
        <taxon>Basidiomycota</taxon>
        <taxon>Agaricomycotina</taxon>
        <taxon>Agaricomycetes</taxon>
        <taxon>Polyporales</taxon>
        <taxon>Laetiporus</taxon>
    </lineage>
</organism>
<protein>
    <recommendedName>
        <fullName evidence="3">Aspartic peptidase DDI1-type domain-containing protein</fullName>
    </recommendedName>
</protein>
<sequence>MKSSAISVSLEELLSISSDVRSKYCKACTLERIQPGPQIMSACYEASSDLPVDAIIAASHDSTHFAAAEPGSKSIVPDPYEVYLHHIHKHSEPDQLMVAKESHALCSVIGLVDNKENVEAIIDLGCQIIAMSENVCHALGLIYSPTVKLNMQSTNGEVNQSLSIVHNILFQIGEIILYFQIHIIRAAAYDILLGRPFDMLTESVVKNFFDEKQTITIVCPNTGQVAMIPTVLHGPLKFCGKPSEQDFH</sequence>
<name>A0A165F5F5_9APHY</name>
<dbReference type="EMBL" id="KV427615">
    <property type="protein sequence ID" value="KZT08425.1"/>
    <property type="molecule type" value="Genomic_DNA"/>
</dbReference>
<dbReference type="GeneID" id="63821186"/>
<dbReference type="InParanoid" id="A0A165F5F5"/>
<dbReference type="SUPFAM" id="SSF50630">
    <property type="entry name" value="Acid proteases"/>
    <property type="match status" value="1"/>
</dbReference>
<evidence type="ECO:0000313" key="1">
    <source>
        <dbReference type="EMBL" id="KZT08425.1"/>
    </source>
</evidence>
<accession>A0A165F5F5</accession>
<dbReference type="RefSeq" id="XP_040766165.1">
    <property type="nucleotide sequence ID" value="XM_040904156.1"/>
</dbReference>
<dbReference type="OrthoDB" id="2801388at2759"/>
<dbReference type="Proteomes" id="UP000076871">
    <property type="component" value="Unassembled WGS sequence"/>
</dbReference>
<reference evidence="1 2" key="1">
    <citation type="journal article" date="2016" name="Mol. Biol. Evol.">
        <title>Comparative Genomics of Early-Diverging Mushroom-Forming Fungi Provides Insights into the Origins of Lignocellulose Decay Capabilities.</title>
        <authorList>
            <person name="Nagy L.G."/>
            <person name="Riley R."/>
            <person name="Tritt A."/>
            <person name="Adam C."/>
            <person name="Daum C."/>
            <person name="Floudas D."/>
            <person name="Sun H."/>
            <person name="Yadav J.S."/>
            <person name="Pangilinan J."/>
            <person name="Larsson K.H."/>
            <person name="Matsuura K."/>
            <person name="Barry K."/>
            <person name="Labutti K."/>
            <person name="Kuo R."/>
            <person name="Ohm R.A."/>
            <person name="Bhattacharya S.S."/>
            <person name="Shirouzu T."/>
            <person name="Yoshinaga Y."/>
            <person name="Martin F.M."/>
            <person name="Grigoriev I.V."/>
            <person name="Hibbett D.S."/>
        </authorList>
    </citation>
    <scope>NUCLEOTIDE SEQUENCE [LARGE SCALE GENOMIC DNA]</scope>
    <source>
        <strain evidence="1 2">93-53</strain>
    </source>
</reference>
<evidence type="ECO:0008006" key="3">
    <source>
        <dbReference type="Google" id="ProtNLM"/>
    </source>
</evidence>
<dbReference type="AlphaFoldDB" id="A0A165F5F5"/>
<dbReference type="InterPro" id="IPR021109">
    <property type="entry name" value="Peptidase_aspartic_dom_sf"/>
</dbReference>
<dbReference type="STRING" id="1314785.A0A165F5F5"/>
<keyword evidence="2" id="KW-1185">Reference proteome</keyword>
<evidence type="ECO:0000313" key="2">
    <source>
        <dbReference type="Proteomes" id="UP000076871"/>
    </source>
</evidence>
<gene>
    <name evidence="1" type="ORF">LAESUDRAFT_649155</name>
</gene>
<dbReference type="Gene3D" id="2.40.70.10">
    <property type="entry name" value="Acid Proteases"/>
    <property type="match status" value="1"/>
</dbReference>
<proteinExistence type="predicted"/>
<dbReference type="CDD" id="cd00303">
    <property type="entry name" value="retropepsin_like"/>
    <property type="match status" value="1"/>
</dbReference>